<accession>A0A811TYD6</accession>
<evidence type="ECO:0000256" key="1">
    <source>
        <dbReference type="SAM" id="Phobius"/>
    </source>
</evidence>
<feature type="domain" description="Peptidase S8 pro-domain" evidence="2">
    <location>
        <begin position="232"/>
        <end position="260"/>
    </location>
</feature>
<keyword evidence="1" id="KW-0812">Transmembrane</keyword>
<dbReference type="Pfam" id="PF16470">
    <property type="entry name" value="S8_pro-domain"/>
    <property type="match status" value="1"/>
</dbReference>
<dbReference type="InterPro" id="IPR032815">
    <property type="entry name" value="S8_pro-domain"/>
</dbReference>
<feature type="transmembrane region" description="Helical" evidence="1">
    <location>
        <begin position="158"/>
        <end position="181"/>
    </location>
</feature>
<evidence type="ECO:0000313" key="4">
    <source>
        <dbReference type="Proteomes" id="UP000606786"/>
    </source>
</evidence>
<reference evidence="3" key="1">
    <citation type="submission" date="2020-11" db="EMBL/GenBank/DDBJ databases">
        <authorList>
            <person name="Whitehead M."/>
        </authorList>
    </citation>
    <scope>NUCLEOTIDE SEQUENCE</scope>
    <source>
        <strain evidence="3">EGII</strain>
    </source>
</reference>
<gene>
    <name evidence="3" type="ORF">CCAP1982_LOCUS696</name>
</gene>
<sequence>MKNDVVRWSSTPTNARRAEYESTIENGAAGGITNAALKSSGRLLSRQQIQFHTQQQQQQQQYCDTNNASFLNATPTAATTKRTNSFLVNSRYHSISKSKNNNNNAIKPKTAFVSIANNTPLLSRHLQLQQQVKPPRTFTPFAAFALHLNRILLNCLQLNVILVFLLLLCTLNVGFVTVPYANAAIVASNASLSAVAAAVNAIDDGVVYQLDYEEAGDNSGGDGDSARHFTHTWAVHIPSGGSGVADQVAKDHGFVNMGKFTPRLPVKGLSIEALSRLAKVTVQINFRESSTVNLYYSALVVVCGRVKHWGEK</sequence>
<dbReference type="InterPro" id="IPR038466">
    <property type="entry name" value="S8_pro-domain_sf"/>
</dbReference>
<evidence type="ECO:0000313" key="3">
    <source>
        <dbReference type="EMBL" id="CAD6991792.1"/>
    </source>
</evidence>
<dbReference type="OrthoDB" id="6156546at2759"/>
<protein>
    <submittedName>
        <fullName evidence="3">(Mediterranean fruit fly) hypothetical protein</fullName>
    </submittedName>
</protein>
<name>A0A811TYD6_CERCA</name>
<organism evidence="3 4">
    <name type="scientific">Ceratitis capitata</name>
    <name type="common">Mediterranean fruit fly</name>
    <name type="synonym">Tephritis capitata</name>
    <dbReference type="NCBI Taxonomy" id="7213"/>
    <lineage>
        <taxon>Eukaryota</taxon>
        <taxon>Metazoa</taxon>
        <taxon>Ecdysozoa</taxon>
        <taxon>Arthropoda</taxon>
        <taxon>Hexapoda</taxon>
        <taxon>Insecta</taxon>
        <taxon>Pterygota</taxon>
        <taxon>Neoptera</taxon>
        <taxon>Endopterygota</taxon>
        <taxon>Diptera</taxon>
        <taxon>Brachycera</taxon>
        <taxon>Muscomorpha</taxon>
        <taxon>Tephritoidea</taxon>
        <taxon>Tephritidae</taxon>
        <taxon>Ceratitis</taxon>
        <taxon>Ceratitis</taxon>
    </lineage>
</organism>
<dbReference type="AlphaFoldDB" id="A0A811TYD6"/>
<comment type="caution">
    <text evidence="3">The sequence shown here is derived from an EMBL/GenBank/DDBJ whole genome shotgun (WGS) entry which is preliminary data.</text>
</comment>
<dbReference type="SUPFAM" id="SSF54897">
    <property type="entry name" value="Protease propeptides/inhibitors"/>
    <property type="match status" value="1"/>
</dbReference>
<keyword evidence="1" id="KW-1133">Transmembrane helix</keyword>
<dbReference type="Proteomes" id="UP000606786">
    <property type="component" value="Unassembled WGS sequence"/>
</dbReference>
<dbReference type="Gene3D" id="3.30.70.850">
    <property type="entry name" value="Peptidase S8, pro-domain"/>
    <property type="match status" value="1"/>
</dbReference>
<keyword evidence="1" id="KW-0472">Membrane</keyword>
<dbReference type="EMBL" id="CAJHJT010000001">
    <property type="protein sequence ID" value="CAD6991792.1"/>
    <property type="molecule type" value="Genomic_DNA"/>
</dbReference>
<evidence type="ECO:0000259" key="2">
    <source>
        <dbReference type="Pfam" id="PF16470"/>
    </source>
</evidence>
<proteinExistence type="predicted"/>
<keyword evidence="4" id="KW-1185">Reference proteome</keyword>